<feature type="transmembrane region" description="Helical" evidence="9">
    <location>
        <begin position="100"/>
        <end position="121"/>
    </location>
</feature>
<comment type="subcellular location">
    <subcellularLocation>
        <location evidence="1">Nucleus inner membrane</location>
        <topology evidence="1">Multi-pass membrane protein</topology>
    </subcellularLocation>
</comment>
<keyword evidence="4 9" id="KW-0812">Transmembrane</keyword>
<sequence>MASAAFRDCLLCISTLISFVFVFVTGADFVRFVSFRAIYQNLSGAAPQCRDSRSWSDALSDRSVLSSLSLDLLLLLLFSFQHSFLAWAPVKRMSLRVFGVLNRSFYCFTTAAALQVLMCFWRPVSGAPCLWAVHGAFWEVWLPLLCFILHVLSWALICSILLIFDYPELLGVKQVYYECMGLADPLLLKSERAQRLFSHLRHPVCVELIIVLWALPSLTLDRLILAVFLTIYLILAHSLDAQDCAYLQHQLKNKLQIFSSEHTLNHSKRQ</sequence>
<comment type="caution">
    <text evidence="10">The sequence shown here is derived from an EMBL/GenBank/DDBJ whole genome shotgun (WGS) entry which is preliminary data.</text>
</comment>
<evidence type="ECO:0000256" key="2">
    <source>
        <dbReference type="ARBA" id="ARBA00010631"/>
    </source>
</evidence>
<comment type="similarity">
    <text evidence="2">Belongs to the nurim family.</text>
</comment>
<keyword evidence="6 9" id="KW-0472">Membrane</keyword>
<dbReference type="Proteomes" id="UP000316079">
    <property type="component" value="Unassembled WGS sequence"/>
</dbReference>
<dbReference type="GO" id="GO:0005637">
    <property type="term" value="C:nuclear inner membrane"/>
    <property type="evidence" value="ECO:0007669"/>
    <property type="project" value="UniProtKB-SubCell"/>
</dbReference>
<evidence type="ECO:0000256" key="1">
    <source>
        <dbReference type="ARBA" id="ARBA00004473"/>
    </source>
</evidence>
<evidence type="ECO:0000256" key="8">
    <source>
        <dbReference type="ARBA" id="ARBA00032957"/>
    </source>
</evidence>
<evidence type="ECO:0000256" key="5">
    <source>
        <dbReference type="ARBA" id="ARBA00022989"/>
    </source>
</evidence>
<protein>
    <recommendedName>
        <fullName evidence="3">Nurim</fullName>
    </recommendedName>
    <alternativeName>
        <fullName evidence="8">Nuclear envelope membrane protein</fullName>
    </alternativeName>
    <alternativeName>
        <fullName evidence="7">Nuclear rim protein</fullName>
    </alternativeName>
</protein>
<evidence type="ECO:0000256" key="7">
    <source>
        <dbReference type="ARBA" id="ARBA00031700"/>
    </source>
</evidence>
<dbReference type="OrthoDB" id="10050858at2759"/>
<dbReference type="STRING" id="623744.A0A553PX24"/>
<gene>
    <name evidence="10" type="ORF">DNTS_009359</name>
</gene>
<dbReference type="EMBL" id="SRMA01026567">
    <property type="protein sequence ID" value="TRY82241.1"/>
    <property type="molecule type" value="Genomic_DNA"/>
</dbReference>
<accession>A0A553PX24</accession>
<evidence type="ECO:0000256" key="6">
    <source>
        <dbReference type="ARBA" id="ARBA00023136"/>
    </source>
</evidence>
<reference evidence="10 11" key="1">
    <citation type="journal article" date="2019" name="Sci. Data">
        <title>Hybrid genome assembly and annotation of Danionella translucida.</title>
        <authorList>
            <person name="Kadobianskyi M."/>
            <person name="Schulze L."/>
            <person name="Schuelke M."/>
            <person name="Judkewitz B."/>
        </authorList>
    </citation>
    <scope>NUCLEOTIDE SEQUENCE [LARGE SCALE GENOMIC DNA]</scope>
    <source>
        <strain evidence="10 11">Bolton</strain>
    </source>
</reference>
<evidence type="ECO:0000256" key="4">
    <source>
        <dbReference type="ARBA" id="ARBA00022692"/>
    </source>
</evidence>
<dbReference type="AlphaFoldDB" id="A0A553PX24"/>
<feature type="transmembrane region" description="Helical" evidence="9">
    <location>
        <begin position="64"/>
        <end position="88"/>
    </location>
</feature>
<evidence type="ECO:0000313" key="10">
    <source>
        <dbReference type="EMBL" id="TRY82241.1"/>
    </source>
</evidence>
<organism evidence="10 11">
    <name type="scientific">Danionella cerebrum</name>
    <dbReference type="NCBI Taxonomy" id="2873325"/>
    <lineage>
        <taxon>Eukaryota</taxon>
        <taxon>Metazoa</taxon>
        <taxon>Chordata</taxon>
        <taxon>Craniata</taxon>
        <taxon>Vertebrata</taxon>
        <taxon>Euteleostomi</taxon>
        <taxon>Actinopterygii</taxon>
        <taxon>Neopterygii</taxon>
        <taxon>Teleostei</taxon>
        <taxon>Ostariophysi</taxon>
        <taxon>Cypriniformes</taxon>
        <taxon>Danionidae</taxon>
        <taxon>Danioninae</taxon>
        <taxon>Danionella</taxon>
    </lineage>
</organism>
<dbReference type="EMBL" id="SRMA01026567">
    <property type="protein sequence ID" value="TRY82240.1"/>
    <property type="molecule type" value="Genomic_DNA"/>
</dbReference>
<dbReference type="PANTHER" id="PTHR31040">
    <property type="entry name" value="NURIM"/>
    <property type="match status" value="1"/>
</dbReference>
<dbReference type="PANTHER" id="PTHR31040:SF1">
    <property type="entry name" value="NURIM"/>
    <property type="match status" value="1"/>
</dbReference>
<feature type="transmembrane region" description="Helical" evidence="9">
    <location>
        <begin position="141"/>
        <end position="164"/>
    </location>
</feature>
<evidence type="ECO:0000313" key="11">
    <source>
        <dbReference type="Proteomes" id="UP000316079"/>
    </source>
</evidence>
<evidence type="ECO:0000256" key="9">
    <source>
        <dbReference type="SAM" id="Phobius"/>
    </source>
</evidence>
<evidence type="ECO:0000256" key="3">
    <source>
        <dbReference type="ARBA" id="ARBA00013379"/>
    </source>
</evidence>
<dbReference type="InterPro" id="IPR033580">
    <property type="entry name" value="Nurim-like"/>
</dbReference>
<proteinExistence type="inferred from homology"/>
<reference evidence="10" key="2">
    <citation type="submission" date="2019-04" db="EMBL/GenBank/DDBJ databases">
        <authorList>
            <person name="Kadobianskyi M."/>
            <person name="Schulze L."/>
            <person name="Schuelke M."/>
            <person name="Judkewitz B."/>
        </authorList>
    </citation>
    <scope>NUCLEOTIDE SEQUENCE</scope>
    <source>
        <strain evidence="10">Bolton</strain>
        <tissue evidence="10">Whole-body</tissue>
    </source>
</reference>
<keyword evidence="11" id="KW-1185">Reference proteome</keyword>
<keyword evidence="5 9" id="KW-1133">Transmembrane helix</keyword>
<name>A0A553PX24_9TELE</name>